<dbReference type="SUPFAM" id="SSF81321">
    <property type="entry name" value="Family A G protein-coupled receptor-like"/>
    <property type="match status" value="1"/>
</dbReference>
<dbReference type="GO" id="GO:0004974">
    <property type="term" value="F:leukotriene receptor activity"/>
    <property type="evidence" value="ECO:0007669"/>
    <property type="project" value="UniProtKB-ARBA"/>
</dbReference>
<name>A0AAZ1XYA7_OREAU</name>
<comment type="subcellular location">
    <subcellularLocation>
        <location evidence="1">Cell membrane</location>
        <topology evidence="1">Multi-pass membrane protein</topology>
    </subcellularLocation>
</comment>
<dbReference type="Proteomes" id="UP000472276">
    <property type="component" value="Unassembled WGS sequence"/>
</dbReference>
<keyword evidence="3 10" id="KW-0812">Transmembrane</keyword>
<keyword evidence="13" id="KW-1185">Reference proteome</keyword>
<feature type="domain" description="G-protein coupled receptors family 1 profile" evidence="11">
    <location>
        <begin position="59"/>
        <end position="279"/>
    </location>
</feature>
<evidence type="ECO:0000256" key="1">
    <source>
        <dbReference type="ARBA" id="ARBA00004651"/>
    </source>
</evidence>
<evidence type="ECO:0000313" key="13">
    <source>
        <dbReference type="Proteomes" id="UP000472276"/>
    </source>
</evidence>
<evidence type="ECO:0000256" key="2">
    <source>
        <dbReference type="ARBA" id="ARBA00022475"/>
    </source>
</evidence>
<evidence type="ECO:0000256" key="9">
    <source>
        <dbReference type="ARBA" id="ARBA00023224"/>
    </source>
</evidence>
<evidence type="ECO:0000256" key="5">
    <source>
        <dbReference type="ARBA" id="ARBA00023040"/>
    </source>
</evidence>
<dbReference type="GO" id="GO:0019722">
    <property type="term" value="P:calcium-mediated signaling"/>
    <property type="evidence" value="ECO:0007669"/>
    <property type="project" value="TreeGrafter"/>
</dbReference>
<feature type="transmembrane region" description="Helical" evidence="10">
    <location>
        <begin position="260"/>
        <end position="282"/>
    </location>
</feature>
<reference evidence="12" key="2">
    <citation type="submission" date="2025-08" db="UniProtKB">
        <authorList>
            <consortium name="Ensembl"/>
        </authorList>
    </citation>
    <scope>IDENTIFICATION</scope>
</reference>
<dbReference type="Ensembl" id="ENSOABT00000064047.1">
    <property type="protein sequence ID" value="ENSOABP00000072523.1"/>
    <property type="gene ID" value="ENSOABG00000010750.2"/>
</dbReference>
<feature type="transmembrane region" description="Helical" evidence="10">
    <location>
        <begin position="220"/>
        <end position="248"/>
    </location>
</feature>
<dbReference type="GO" id="GO:0060326">
    <property type="term" value="P:cell chemotaxis"/>
    <property type="evidence" value="ECO:0007669"/>
    <property type="project" value="TreeGrafter"/>
</dbReference>
<dbReference type="Pfam" id="PF00001">
    <property type="entry name" value="7tm_1"/>
    <property type="match status" value="1"/>
</dbReference>
<dbReference type="PRINTS" id="PR00237">
    <property type="entry name" value="GPCRRHODOPSN"/>
</dbReference>
<feature type="transmembrane region" description="Helical" evidence="10">
    <location>
        <begin position="137"/>
        <end position="159"/>
    </location>
</feature>
<keyword evidence="4 10" id="KW-1133">Transmembrane helix</keyword>
<dbReference type="PANTHER" id="PTHR10489">
    <property type="entry name" value="CELL ADHESION MOLECULE"/>
    <property type="match status" value="1"/>
</dbReference>
<evidence type="ECO:0000256" key="3">
    <source>
        <dbReference type="ARBA" id="ARBA00022692"/>
    </source>
</evidence>
<dbReference type="AlphaFoldDB" id="A0AAZ1XYA7"/>
<dbReference type="GO" id="GO:0006955">
    <property type="term" value="P:immune response"/>
    <property type="evidence" value="ECO:0007669"/>
    <property type="project" value="TreeGrafter"/>
</dbReference>
<evidence type="ECO:0000259" key="11">
    <source>
        <dbReference type="PROSITE" id="PS50262"/>
    </source>
</evidence>
<dbReference type="Gene3D" id="1.20.1070.10">
    <property type="entry name" value="Rhodopsin 7-helix transmembrane proteins"/>
    <property type="match status" value="1"/>
</dbReference>
<feature type="transmembrane region" description="Helical" evidence="10">
    <location>
        <begin position="179"/>
        <end position="200"/>
    </location>
</feature>
<dbReference type="PROSITE" id="PS50262">
    <property type="entry name" value="G_PROTEIN_RECEP_F1_2"/>
    <property type="match status" value="1"/>
</dbReference>
<dbReference type="GO" id="GO:0019957">
    <property type="term" value="F:C-C chemokine binding"/>
    <property type="evidence" value="ECO:0007669"/>
    <property type="project" value="TreeGrafter"/>
</dbReference>
<reference evidence="13" key="1">
    <citation type="submission" date="2020-03" db="EMBL/GenBank/DDBJ databases">
        <title>Evolution of repeat sequences and sex chromosomes of tilapia species revealed by chromosome-level genomes.</title>
        <authorList>
            <person name="Xu L."/>
            <person name="Tao W."/>
            <person name="Wang D."/>
            <person name="Zhou Q."/>
        </authorList>
    </citation>
    <scope>NUCLEOTIDE SEQUENCE [LARGE SCALE GENOMIC DNA]</scope>
    <source>
        <strain evidence="13">Israel</strain>
    </source>
</reference>
<dbReference type="InterPro" id="IPR050119">
    <property type="entry name" value="CCR1-9-like"/>
</dbReference>
<evidence type="ECO:0000256" key="8">
    <source>
        <dbReference type="ARBA" id="ARBA00023180"/>
    </source>
</evidence>
<keyword evidence="6 10" id="KW-0472">Membrane</keyword>
<organism evidence="12 13">
    <name type="scientific">Oreochromis aureus</name>
    <name type="common">Israeli tilapia</name>
    <name type="synonym">Chromis aureus</name>
    <dbReference type="NCBI Taxonomy" id="47969"/>
    <lineage>
        <taxon>Eukaryota</taxon>
        <taxon>Metazoa</taxon>
        <taxon>Chordata</taxon>
        <taxon>Craniata</taxon>
        <taxon>Vertebrata</taxon>
        <taxon>Euteleostomi</taxon>
        <taxon>Actinopterygii</taxon>
        <taxon>Neopterygii</taxon>
        <taxon>Teleostei</taxon>
        <taxon>Neoteleostei</taxon>
        <taxon>Acanthomorphata</taxon>
        <taxon>Ovalentaria</taxon>
        <taxon>Cichlomorphae</taxon>
        <taxon>Cichliformes</taxon>
        <taxon>Cichlidae</taxon>
        <taxon>African cichlids</taxon>
        <taxon>Pseudocrenilabrinae</taxon>
        <taxon>Oreochromini</taxon>
        <taxon>Oreochromis</taxon>
    </lineage>
</organism>
<dbReference type="GO" id="GO:0016493">
    <property type="term" value="F:C-C chemokine receptor activity"/>
    <property type="evidence" value="ECO:0007669"/>
    <property type="project" value="TreeGrafter"/>
</dbReference>
<feature type="transmembrane region" description="Helical" evidence="10">
    <location>
        <begin position="29"/>
        <end position="52"/>
    </location>
</feature>
<dbReference type="InterPro" id="IPR000276">
    <property type="entry name" value="GPCR_Rhodpsn"/>
</dbReference>
<keyword evidence="8" id="KW-0325">Glycoprotein</keyword>
<dbReference type="GO" id="GO:0007204">
    <property type="term" value="P:positive regulation of cytosolic calcium ion concentration"/>
    <property type="evidence" value="ECO:0007669"/>
    <property type="project" value="TreeGrafter"/>
</dbReference>
<feature type="transmembrane region" description="Helical" evidence="10">
    <location>
        <begin position="59"/>
        <end position="83"/>
    </location>
</feature>
<evidence type="ECO:0000256" key="4">
    <source>
        <dbReference type="ARBA" id="ARBA00022989"/>
    </source>
</evidence>
<keyword evidence="7" id="KW-0675">Receptor</keyword>
<keyword evidence="9" id="KW-0807">Transducer</keyword>
<reference evidence="12" key="3">
    <citation type="submission" date="2025-09" db="UniProtKB">
        <authorList>
            <consortium name="Ensembl"/>
        </authorList>
    </citation>
    <scope>IDENTIFICATION</scope>
</reference>
<proteinExistence type="predicted"/>
<evidence type="ECO:0000256" key="6">
    <source>
        <dbReference type="ARBA" id="ARBA00023136"/>
    </source>
</evidence>
<protein>
    <recommendedName>
        <fullName evidence="11">G-protein coupled receptors family 1 profile domain-containing protein</fullName>
    </recommendedName>
</protein>
<dbReference type="GO" id="GO:0009897">
    <property type="term" value="C:external side of plasma membrane"/>
    <property type="evidence" value="ECO:0007669"/>
    <property type="project" value="TreeGrafter"/>
</dbReference>
<keyword evidence="2" id="KW-1003">Cell membrane</keyword>
<dbReference type="InterPro" id="IPR017452">
    <property type="entry name" value="GPCR_Rhodpsn_7TM"/>
</dbReference>
<evidence type="ECO:0000313" key="12">
    <source>
        <dbReference type="Ensembl" id="ENSOABP00000072523.1"/>
    </source>
</evidence>
<dbReference type="FunFam" id="1.20.1070.10:FF:000109">
    <property type="entry name" value="Leukotriene B4 receptor"/>
    <property type="match status" value="1"/>
</dbReference>
<evidence type="ECO:0000256" key="10">
    <source>
        <dbReference type="SAM" id="Phobius"/>
    </source>
</evidence>
<feature type="transmembrane region" description="Helical" evidence="10">
    <location>
        <begin position="95"/>
        <end position="116"/>
    </location>
</feature>
<keyword evidence="5" id="KW-0297">G-protein coupled receptor</keyword>
<dbReference type="PANTHER" id="PTHR10489:SF946">
    <property type="entry name" value="LEUKOTRIENE B4 RECEPTOR 1-LIKE"/>
    <property type="match status" value="1"/>
</dbReference>
<accession>A0AAZ1XYA7</accession>
<evidence type="ECO:0000256" key="7">
    <source>
        <dbReference type="ARBA" id="ARBA00023170"/>
    </source>
</evidence>
<sequence>MAQLTTTVNTLNFSSTPGYSPKISWSTGVAPTVVMSICFLLGFPGNIAVIILKPDWETILMLSLAVSDLLSLVTLPLWIYSFLYSWTFSLVPCKLITYFVYGSLYVSLVTITVLSVQRYLQVVYLQRSLNQVKARMLLVPLWLVAMILSTPALTAQQLVKDQKLTYCKPHYSSEGQRMAVLLTETFVGSVSLSVIVFSYINLYRKVNRAAFFNNPQTTRLITSIIVIFAVLWVPYLFMNVLNLVAIFLKNEQLLKFCDDFGDIVGALIFVNSALNPLLYAFTSNRLSSLCHKTAQLFIQKFRISQTMSTLIGKLSQKTSSIPLIHTVSSCLMDNDHSCDNHI</sequence>